<dbReference type="PANTHER" id="PTHR31208">
    <property type="entry name" value="EXPRESSED PROTEIN"/>
    <property type="match status" value="1"/>
</dbReference>
<reference evidence="1" key="1">
    <citation type="submission" date="2021-08" db="EMBL/GenBank/DDBJ databases">
        <title>WGS assembly of Ceratopteris richardii.</title>
        <authorList>
            <person name="Marchant D.B."/>
            <person name="Chen G."/>
            <person name="Jenkins J."/>
            <person name="Shu S."/>
            <person name="Leebens-Mack J."/>
            <person name="Grimwood J."/>
            <person name="Schmutz J."/>
            <person name="Soltis P."/>
            <person name="Soltis D."/>
            <person name="Chen Z.-H."/>
        </authorList>
    </citation>
    <scope>NUCLEOTIDE SEQUENCE</scope>
    <source>
        <strain evidence="1">Whitten #5841</strain>
        <tissue evidence="1">Leaf</tissue>
    </source>
</reference>
<comment type="caution">
    <text evidence="1">The sequence shown here is derived from an EMBL/GenBank/DDBJ whole genome shotgun (WGS) entry which is preliminary data.</text>
</comment>
<evidence type="ECO:0008006" key="3">
    <source>
        <dbReference type="Google" id="ProtNLM"/>
    </source>
</evidence>
<dbReference type="SUPFAM" id="SSF102405">
    <property type="entry name" value="MCP/YpsA-like"/>
    <property type="match status" value="1"/>
</dbReference>
<dbReference type="OrthoDB" id="414463at2759"/>
<sequence length="318" mass="35133">MAPLGAAQHIAIHSRCSAQIPSDMSLSWKLGGTDGSNLRSLRVRRSLCYSPDDNELISTKVPSNLFLRSPCNVSVLCCSVSDSSGVSSQKRTMNMRRSADEVRDEILRCYDIIHKLGKGVVYLGSSRVGPDHPHFSMAMELGREVALLLDCTTWMGAGPGLMDAVGKGALHAGKPVGGFKIAKEAGQWTSTNYHPYLEDHVYYTCRFFSARKHGLVDAGVRDQPSDRTAFVALPGGLGTLDEIFEIMTLKQLDRIGSNYPVPFLLMNYDGFYSKLLDFLASFEDWGAVSPGEIDKLWTICETNEEAIKYLAEFYNIKQ</sequence>
<protein>
    <recommendedName>
        <fullName evidence="3">Cytokinin riboside 5'-monophosphate phosphoribohydrolase</fullName>
    </recommendedName>
</protein>
<gene>
    <name evidence="1" type="ORF">KP509_32G064500</name>
</gene>
<name>A0A8T2QUN0_CERRI</name>
<proteinExistence type="predicted"/>
<evidence type="ECO:0000313" key="2">
    <source>
        <dbReference type="Proteomes" id="UP000825935"/>
    </source>
</evidence>
<dbReference type="InterPro" id="IPR031100">
    <property type="entry name" value="LOG_fam"/>
</dbReference>
<keyword evidence="2" id="KW-1185">Reference proteome</keyword>
<dbReference type="EMBL" id="CM035437">
    <property type="protein sequence ID" value="KAH7287597.1"/>
    <property type="molecule type" value="Genomic_DNA"/>
</dbReference>
<dbReference type="Proteomes" id="UP000825935">
    <property type="component" value="Chromosome 32"/>
</dbReference>
<dbReference type="OMA" id="HPHYIKT"/>
<evidence type="ECO:0000313" key="1">
    <source>
        <dbReference type="EMBL" id="KAH7287597.1"/>
    </source>
</evidence>
<dbReference type="AlphaFoldDB" id="A0A8T2QUN0"/>
<organism evidence="1 2">
    <name type="scientific">Ceratopteris richardii</name>
    <name type="common">Triangle waterfern</name>
    <dbReference type="NCBI Taxonomy" id="49495"/>
    <lineage>
        <taxon>Eukaryota</taxon>
        <taxon>Viridiplantae</taxon>
        <taxon>Streptophyta</taxon>
        <taxon>Embryophyta</taxon>
        <taxon>Tracheophyta</taxon>
        <taxon>Polypodiopsida</taxon>
        <taxon>Polypodiidae</taxon>
        <taxon>Polypodiales</taxon>
        <taxon>Pteridineae</taxon>
        <taxon>Pteridaceae</taxon>
        <taxon>Parkerioideae</taxon>
        <taxon>Ceratopteris</taxon>
    </lineage>
</organism>
<dbReference type="PANTHER" id="PTHR31208:SF11">
    <property type="entry name" value="CYTOKININ RIBOSIDE 5'-MONOPHOSPHATE PHOSPHORIBOHYDROLASE"/>
    <property type="match status" value="1"/>
</dbReference>
<dbReference type="Pfam" id="PF03641">
    <property type="entry name" value="Lysine_decarbox"/>
    <property type="match status" value="1"/>
</dbReference>
<accession>A0A8T2QUN0</accession>
<dbReference type="Gene3D" id="3.40.50.450">
    <property type="match status" value="1"/>
</dbReference>